<keyword evidence="3" id="KW-1185">Reference proteome</keyword>
<protein>
    <recommendedName>
        <fullName evidence="1">4-vinyl reductase 4VR domain-containing protein</fullName>
    </recommendedName>
</protein>
<dbReference type="Pfam" id="PF02830">
    <property type="entry name" value="V4R"/>
    <property type="match status" value="1"/>
</dbReference>
<dbReference type="SMART" id="SM00989">
    <property type="entry name" value="V4R"/>
    <property type="match status" value="1"/>
</dbReference>
<dbReference type="Proteomes" id="UP001208689">
    <property type="component" value="Chromosome"/>
</dbReference>
<gene>
    <name evidence="2" type="ORF">NEF87_001007</name>
</gene>
<dbReference type="Gene3D" id="3.30.1380.20">
    <property type="entry name" value="Trafficking protein particle complex subunit 3"/>
    <property type="match status" value="1"/>
</dbReference>
<accession>A0ABY6HQP6</accession>
<organism evidence="2 3">
    <name type="scientific">Candidatus Lokiarchaeum ossiferum</name>
    <dbReference type="NCBI Taxonomy" id="2951803"/>
    <lineage>
        <taxon>Archaea</taxon>
        <taxon>Promethearchaeati</taxon>
        <taxon>Promethearchaeota</taxon>
        <taxon>Promethearchaeia</taxon>
        <taxon>Promethearchaeales</taxon>
        <taxon>Promethearchaeaceae</taxon>
        <taxon>Candidatus Lokiarchaeum</taxon>
    </lineage>
</organism>
<dbReference type="PANTHER" id="PTHR35090">
    <property type="entry name" value="DNA-DIRECTED RNA POLYMERASE SUBUNIT I"/>
    <property type="match status" value="1"/>
</dbReference>
<dbReference type="InterPro" id="IPR024096">
    <property type="entry name" value="NO_sig/Golgi_transp_ligand-bd"/>
</dbReference>
<dbReference type="PANTHER" id="PTHR35090:SF2">
    <property type="entry name" value="ARSR FAMILY TRANSCRIPTIONAL REGULATOR"/>
    <property type="match status" value="1"/>
</dbReference>
<evidence type="ECO:0000259" key="1">
    <source>
        <dbReference type="SMART" id="SM00989"/>
    </source>
</evidence>
<dbReference type="InterPro" id="IPR004096">
    <property type="entry name" value="V4R"/>
</dbReference>
<sequence length="235" mass="27468">MFKYTKEKRQVKVFCPNCQQNITFEIPSEVMHKDHKHFPFTFRYIHGNPTHSITLYIDKNLDIRGKEFGDSIALSDEIIQNMFQDRNLSRDSDPGVILQSIFNTFTTVIDARIPESSKIHYDVGLKLGKNFEGFFVSRELSDLVYELQKFWKRNGFGRIEELDFKPGEILFNVYNCFECSHIPDLGRTVCKLDEGFLSTLFSNRLNSQFETSELECYATGEDHCRFSIKEIGRQL</sequence>
<evidence type="ECO:0000313" key="2">
    <source>
        <dbReference type="EMBL" id="UYP44722.1"/>
    </source>
</evidence>
<name>A0ABY6HQP6_9ARCH</name>
<feature type="domain" description="4-vinyl reductase 4VR" evidence="1">
    <location>
        <begin position="168"/>
        <end position="230"/>
    </location>
</feature>
<proteinExistence type="predicted"/>
<dbReference type="EMBL" id="CP104013">
    <property type="protein sequence ID" value="UYP44722.1"/>
    <property type="molecule type" value="Genomic_DNA"/>
</dbReference>
<dbReference type="SUPFAM" id="SSF111126">
    <property type="entry name" value="Ligand-binding domain in the NO signalling and Golgi transport"/>
    <property type="match status" value="1"/>
</dbReference>
<evidence type="ECO:0000313" key="3">
    <source>
        <dbReference type="Proteomes" id="UP001208689"/>
    </source>
</evidence>
<reference evidence="2" key="1">
    <citation type="submission" date="2022-09" db="EMBL/GenBank/DDBJ databases">
        <title>Actin cytoskeleton and complex cell architecture in an #Asgard archaeon.</title>
        <authorList>
            <person name="Ponce Toledo R.I."/>
            <person name="Schleper C."/>
            <person name="Rodrigues Oliveira T."/>
            <person name="Wollweber F."/>
            <person name="Xu J."/>
            <person name="Rittmann S."/>
            <person name="Klingl A."/>
            <person name="Pilhofer M."/>
        </authorList>
    </citation>
    <scope>NUCLEOTIDE SEQUENCE</scope>
    <source>
        <strain evidence="2">B-35</strain>
    </source>
</reference>